<organism evidence="1 2">
    <name type="scientific">Pisolithus microcarpus 441</name>
    <dbReference type="NCBI Taxonomy" id="765257"/>
    <lineage>
        <taxon>Eukaryota</taxon>
        <taxon>Fungi</taxon>
        <taxon>Dikarya</taxon>
        <taxon>Basidiomycota</taxon>
        <taxon>Agaricomycotina</taxon>
        <taxon>Agaricomycetes</taxon>
        <taxon>Agaricomycetidae</taxon>
        <taxon>Boletales</taxon>
        <taxon>Sclerodermatineae</taxon>
        <taxon>Pisolithaceae</taxon>
        <taxon>Pisolithus</taxon>
    </lineage>
</organism>
<dbReference type="Proteomes" id="UP000054018">
    <property type="component" value="Unassembled WGS sequence"/>
</dbReference>
<name>A0A0C9ZF79_9AGAM</name>
<dbReference type="HOGENOM" id="CLU_2997332_0_0_1"/>
<reference evidence="1 2" key="1">
    <citation type="submission" date="2014-04" db="EMBL/GenBank/DDBJ databases">
        <authorList>
            <consortium name="DOE Joint Genome Institute"/>
            <person name="Kuo A."/>
            <person name="Kohler A."/>
            <person name="Costa M.D."/>
            <person name="Nagy L.G."/>
            <person name="Floudas D."/>
            <person name="Copeland A."/>
            <person name="Barry K.W."/>
            <person name="Cichocki N."/>
            <person name="Veneault-Fourrey C."/>
            <person name="LaButti K."/>
            <person name="Lindquist E.A."/>
            <person name="Lipzen A."/>
            <person name="Lundell T."/>
            <person name="Morin E."/>
            <person name="Murat C."/>
            <person name="Sun H."/>
            <person name="Tunlid A."/>
            <person name="Henrissat B."/>
            <person name="Grigoriev I.V."/>
            <person name="Hibbett D.S."/>
            <person name="Martin F."/>
            <person name="Nordberg H.P."/>
            <person name="Cantor M.N."/>
            <person name="Hua S.X."/>
        </authorList>
    </citation>
    <scope>NUCLEOTIDE SEQUENCE [LARGE SCALE GENOMIC DNA]</scope>
    <source>
        <strain evidence="1 2">441</strain>
    </source>
</reference>
<protein>
    <submittedName>
        <fullName evidence="1">Uncharacterized protein</fullName>
    </submittedName>
</protein>
<dbReference type="EMBL" id="KN833715">
    <property type="protein sequence ID" value="KIK24579.1"/>
    <property type="molecule type" value="Genomic_DNA"/>
</dbReference>
<sequence>MASKHLGKSRQWAEERISSPSVVMDEFKEFENDIETAKTRHFEVRSFIIHTLVHVYV</sequence>
<accession>A0A0C9ZF79</accession>
<reference evidence="2" key="2">
    <citation type="submission" date="2015-01" db="EMBL/GenBank/DDBJ databases">
        <title>Evolutionary Origins and Diversification of the Mycorrhizal Mutualists.</title>
        <authorList>
            <consortium name="DOE Joint Genome Institute"/>
            <consortium name="Mycorrhizal Genomics Consortium"/>
            <person name="Kohler A."/>
            <person name="Kuo A."/>
            <person name="Nagy L.G."/>
            <person name="Floudas D."/>
            <person name="Copeland A."/>
            <person name="Barry K.W."/>
            <person name="Cichocki N."/>
            <person name="Veneault-Fourrey C."/>
            <person name="LaButti K."/>
            <person name="Lindquist E.A."/>
            <person name="Lipzen A."/>
            <person name="Lundell T."/>
            <person name="Morin E."/>
            <person name="Murat C."/>
            <person name="Riley R."/>
            <person name="Ohm R."/>
            <person name="Sun H."/>
            <person name="Tunlid A."/>
            <person name="Henrissat B."/>
            <person name="Grigoriev I.V."/>
            <person name="Hibbett D.S."/>
            <person name="Martin F."/>
        </authorList>
    </citation>
    <scope>NUCLEOTIDE SEQUENCE [LARGE SCALE GENOMIC DNA]</scope>
    <source>
        <strain evidence="2">441</strain>
    </source>
</reference>
<dbReference type="AlphaFoldDB" id="A0A0C9ZF79"/>
<keyword evidence="2" id="KW-1185">Reference proteome</keyword>
<gene>
    <name evidence="1" type="ORF">PISMIDRAFT_10194</name>
</gene>
<evidence type="ECO:0000313" key="1">
    <source>
        <dbReference type="EMBL" id="KIK24579.1"/>
    </source>
</evidence>
<proteinExistence type="predicted"/>
<evidence type="ECO:0000313" key="2">
    <source>
        <dbReference type="Proteomes" id="UP000054018"/>
    </source>
</evidence>